<reference evidence="1" key="1">
    <citation type="submission" date="2020-11" db="EMBL/GenBank/DDBJ databases">
        <authorList>
            <person name="Whitehead M."/>
        </authorList>
    </citation>
    <scope>NUCLEOTIDE SEQUENCE</scope>
    <source>
        <strain evidence="1">EGII</strain>
    </source>
</reference>
<feature type="non-terminal residue" evidence="1">
    <location>
        <position position="1"/>
    </location>
</feature>
<gene>
    <name evidence="1" type="ORF">CCAP1982_LOCUS11717</name>
</gene>
<dbReference type="EMBL" id="CAJHJT010000034">
    <property type="protein sequence ID" value="CAD7003255.1"/>
    <property type="molecule type" value="Genomic_DNA"/>
</dbReference>
<sequence length="54" mass="6435">FKILELKLLDLNYLLYDICCMSMKTVDFFFTPQIQARSGNEMPSLCIRVLRTWD</sequence>
<proteinExistence type="predicted"/>
<comment type="caution">
    <text evidence="1">The sequence shown here is derived from an EMBL/GenBank/DDBJ whole genome shotgun (WGS) entry which is preliminary data.</text>
</comment>
<accession>A0A811UYX9</accession>
<evidence type="ECO:0000313" key="1">
    <source>
        <dbReference type="EMBL" id="CAD7003255.1"/>
    </source>
</evidence>
<organism evidence="1 2">
    <name type="scientific">Ceratitis capitata</name>
    <name type="common">Mediterranean fruit fly</name>
    <name type="synonym">Tephritis capitata</name>
    <dbReference type="NCBI Taxonomy" id="7213"/>
    <lineage>
        <taxon>Eukaryota</taxon>
        <taxon>Metazoa</taxon>
        <taxon>Ecdysozoa</taxon>
        <taxon>Arthropoda</taxon>
        <taxon>Hexapoda</taxon>
        <taxon>Insecta</taxon>
        <taxon>Pterygota</taxon>
        <taxon>Neoptera</taxon>
        <taxon>Endopterygota</taxon>
        <taxon>Diptera</taxon>
        <taxon>Brachycera</taxon>
        <taxon>Muscomorpha</taxon>
        <taxon>Tephritoidea</taxon>
        <taxon>Tephritidae</taxon>
        <taxon>Ceratitis</taxon>
        <taxon>Ceratitis</taxon>
    </lineage>
</organism>
<keyword evidence="2" id="KW-1185">Reference proteome</keyword>
<protein>
    <submittedName>
        <fullName evidence="1">(Mediterranean fruit fly) hypothetical protein</fullName>
    </submittedName>
</protein>
<evidence type="ECO:0000313" key="2">
    <source>
        <dbReference type="Proteomes" id="UP000606786"/>
    </source>
</evidence>
<dbReference type="AlphaFoldDB" id="A0A811UYX9"/>
<dbReference type="Proteomes" id="UP000606786">
    <property type="component" value="Unassembled WGS sequence"/>
</dbReference>
<name>A0A811UYX9_CERCA</name>